<proteinExistence type="predicted"/>
<dbReference type="EMBL" id="FOVD01000003">
    <property type="protein sequence ID" value="SFN43126.1"/>
    <property type="molecule type" value="Genomic_DNA"/>
</dbReference>
<sequence>MMNTEWLNLRLFNGDVKTVLKNWFVILQDIRNFKSKKIIRVAAPDGGVES</sequence>
<dbReference type="AlphaFoldDB" id="A0A1I4YYJ4"/>
<name>A0A1I4YYJ4_CHROL</name>
<keyword evidence="2" id="KW-1185">Reference proteome</keyword>
<gene>
    <name evidence="1" type="ORF">SAMN05421594_2777</name>
</gene>
<dbReference type="Proteomes" id="UP000198769">
    <property type="component" value="Unassembled WGS sequence"/>
</dbReference>
<evidence type="ECO:0000313" key="2">
    <source>
        <dbReference type="Proteomes" id="UP000198769"/>
    </source>
</evidence>
<evidence type="ECO:0000313" key="1">
    <source>
        <dbReference type="EMBL" id="SFN43126.1"/>
    </source>
</evidence>
<reference evidence="2" key="1">
    <citation type="submission" date="2016-10" db="EMBL/GenBank/DDBJ databases">
        <authorList>
            <person name="Varghese N."/>
            <person name="Submissions S."/>
        </authorList>
    </citation>
    <scope>NUCLEOTIDE SEQUENCE [LARGE SCALE GENOMIC DNA]</scope>
    <source>
        <strain evidence="2">DSM 25575</strain>
    </source>
</reference>
<accession>A0A1I4YYJ4</accession>
<protein>
    <submittedName>
        <fullName evidence="1">Uncharacterized protein</fullName>
    </submittedName>
</protein>
<organism evidence="1 2">
    <name type="scientific">Chryseobacterium oleae</name>
    <dbReference type="NCBI Taxonomy" id="491207"/>
    <lineage>
        <taxon>Bacteria</taxon>
        <taxon>Pseudomonadati</taxon>
        <taxon>Bacteroidota</taxon>
        <taxon>Flavobacteriia</taxon>
        <taxon>Flavobacteriales</taxon>
        <taxon>Weeksellaceae</taxon>
        <taxon>Chryseobacterium group</taxon>
        <taxon>Chryseobacterium</taxon>
    </lineage>
</organism>